<feature type="transmembrane region" description="Helical" evidence="6">
    <location>
        <begin position="445"/>
        <end position="471"/>
    </location>
</feature>
<feature type="transmembrane region" description="Helical" evidence="6">
    <location>
        <begin position="183"/>
        <end position="202"/>
    </location>
</feature>
<dbReference type="RefSeq" id="WP_073391522.1">
    <property type="nucleotide sequence ID" value="NZ_FQVU01000004.1"/>
</dbReference>
<reference evidence="8 9" key="1">
    <citation type="submission" date="2016-11" db="EMBL/GenBank/DDBJ databases">
        <authorList>
            <person name="Jaros S."/>
            <person name="Januszkiewicz K."/>
            <person name="Wedrychowicz H."/>
        </authorList>
    </citation>
    <scope>NUCLEOTIDE SEQUENCE [LARGE SCALE GENOMIC DNA]</scope>
    <source>
        <strain evidence="8 9">DSM 45627</strain>
    </source>
</reference>
<feature type="transmembrane region" description="Helical" evidence="6">
    <location>
        <begin position="222"/>
        <end position="241"/>
    </location>
</feature>
<dbReference type="STRING" id="1206085.SAMN05443575_3340"/>
<feature type="transmembrane region" description="Helical" evidence="6">
    <location>
        <begin position="94"/>
        <end position="115"/>
    </location>
</feature>
<dbReference type="PANTHER" id="PTHR42718:SF9">
    <property type="entry name" value="MAJOR FACILITATOR SUPERFAMILY MULTIDRUG TRANSPORTER MFSC"/>
    <property type="match status" value="1"/>
</dbReference>
<keyword evidence="4 6" id="KW-1133">Transmembrane helix</keyword>
<sequence length="473" mass="45874">MSSAAAPPAAVPATAARDRSVRATVAFAAAAMLVSYLPLSAVNGVLGTIGRGAGAGTGDLQWVVDAFTVALTGAVLAGGALAERRGRRRVTIVGLALTGLGSSVGFVAGGVSGVAGIRVLWVGQGLAGLGAGLVMSATLALVAATAPSPQARTRAIAVWAAANVVGLGAGPFLSGAITELAGWRWLFPPIVGCAALVAAVGAACSREVAGHRTGTRDRLGRLLGTAGIVVLVFGVIRGGSAGWHDPAALFALAAGVVALVAFLVVESRSEAPTLRPSLFTFPGFTAAAIAATVALFTVIGVVFAVSLVLAGAHVGDLAIAARLGCLFAGNAIASVLAGLVQTRYGSRPVLVAGLLVAVGGLVTLLSTDAGELAGMAGLSWRLALVGAGCGTVVATSTAVAVQSVPASLAGMAGTANSVVRQLGGALGPAVVGGVLSPHTVGTTGAVHACVVVLLVVLGTATLAVCGVLAAARR</sequence>
<keyword evidence="3 6" id="KW-0812">Transmembrane</keyword>
<evidence type="ECO:0000256" key="5">
    <source>
        <dbReference type="ARBA" id="ARBA00023136"/>
    </source>
</evidence>
<evidence type="ECO:0000256" key="1">
    <source>
        <dbReference type="ARBA" id="ARBA00004651"/>
    </source>
</evidence>
<dbReference type="SUPFAM" id="SSF103473">
    <property type="entry name" value="MFS general substrate transporter"/>
    <property type="match status" value="2"/>
</dbReference>
<evidence type="ECO:0000256" key="2">
    <source>
        <dbReference type="ARBA" id="ARBA00022448"/>
    </source>
</evidence>
<name>A0A1M5QA14_9ACTN</name>
<dbReference type="InterPro" id="IPR011701">
    <property type="entry name" value="MFS"/>
</dbReference>
<dbReference type="Pfam" id="PF07690">
    <property type="entry name" value="MFS_1"/>
    <property type="match status" value="1"/>
</dbReference>
<keyword evidence="5 6" id="KW-0472">Membrane</keyword>
<feature type="transmembrane region" description="Helical" evidence="6">
    <location>
        <begin position="378"/>
        <end position="401"/>
    </location>
</feature>
<feature type="transmembrane region" description="Helical" evidence="6">
    <location>
        <begin position="121"/>
        <end position="144"/>
    </location>
</feature>
<feature type="transmembrane region" description="Helical" evidence="6">
    <location>
        <begin position="156"/>
        <end position="177"/>
    </location>
</feature>
<comment type="subcellular location">
    <subcellularLocation>
        <location evidence="1">Cell membrane</location>
        <topology evidence="1">Multi-pass membrane protein</topology>
    </subcellularLocation>
</comment>
<feature type="transmembrane region" description="Helical" evidence="6">
    <location>
        <begin position="422"/>
        <end position="439"/>
    </location>
</feature>
<evidence type="ECO:0000259" key="7">
    <source>
        <dbReference type="PROSITE" id="PS50850"/>
    </source>
</evidence>
<feature type="transmembrane region" description="Helical" evidence="6">
    <location>
        <begin position="349"/>
        <end position="366"/>
    </location>
</feature>
<feature type="transmembrane region" description="Helical" evidence="6">
    <location>
        <begin position="21"/>
        <end position="42"/>
    </location>
</feature>
<dbReference type="OrthoDB" id="9781469at2"/>
<dbReference type="PROSITE" id="PS50850">
    <property type="entry name" value="MFS"/>
    <property type="match status" value="1"/>
</dbReference>
<dbReference type="Gene3D" id="1.20.1250.20">
    <property type="entry name" value="MFS general substrate transporter like domains"/>
    <property type="match status" value="2"/>
</dbReference>
<organism evidence="8 9">
    <name type="scientific">Jatrophihabitans endophyticus</name>
    <dbReference type="NCBI Taxonomy" id="1206085"/>
    <lineage>
        <taxon>Bacteria</taxon>
        <taxon>Bacillati</taxon>
        <taxon>Actinomycetota</taxon>
        <taxon>Actinomycetes</taxon>
        <taxon>Jatrophihabitantales</taxon>
        <taxon>Jatrophihabitantaceae</taxon>
        <taxon>Jatrophihabitans</taxon>
    </lineage>
</organism>
<dbReference type="GO" id="GO:0005886">
    <property type="term" value="C:plasma membrane"/>
    <property type="evidence" value="ECO:0007669"/>
    <property type="project" value="UniProtKB-SubCell"/>
</dbReference>
<evidence type="ECO:0000256" key="6">
    <source>
        <dbReference type="SAM" id="Phobius"/>
    </source>
</evidence>
<dbReference type="Proteomes" id="UP000186132">
    <property type="component" value="Unassembled WGS sequence"/>
</dbReference>
<feature type="transmembrane region" description="Helical" evidence="6">
    <location>
        <begin position="317"/>
        <end position="337"/>
    </location>
</feature>
<feature type="domain" description="Major facilitator superfamily (MFS) profile" evidence="7">
    <location>
        <begin position="24"/>
        <end position="473"/>
    </location>
</feature>
<keyword evidence="9" id="KW-1185">Reference proteome</keyword>
<dbReference type="InterPro" id="IPR020846">
    <property type="entry name" value="MFS_dom"/>
</dbReference>
<accession>A0A1M5QA14</accession>
<evidence type="ECO:0000256" key="4">
    <source>
        <dbReference type="ARBA" id="ARBA00022989"/>
    </source>
</evidence>
<feature type="transmembrane region" description="Helical" evidence="6">
    <location>
        <begin position="62"/>
        <end position="82"/>
    </location>
</feature>
<dbReference type="EMBL" id="FQVU01000004">
    <property type="protein sequence ID" value="SHH10770.1"/>
    <property type="molecule type" value="Genomic_DNA"/>
</dbReference>
<gene>
    <name evidence="8" type="ORF">SAMN05443575_3340</name>
</gene>
<keyword evidence="2" id="KW-0813">Transport</keyword>
<dbReference type="InterPro" id="IPR036259">
    <property type="entry name" value="MFS_trans_sf"/>
</dbReference>
<dbReference type="GO" id="GO:0022857">
    <property type="term" value="F:transmembrane transporter activity"/>
    <property type="evidence" value="ECO:0007669"/>
    <property type="project" value="InterPro"/>
</dbReference>
<dbReference type="PANTHER" id="PTHR42718">
    <property type="entry name" value="MAJOR FACILITATOR SUPERFAMILY MULTIDRUG TRANSPORTER MFSC"/>
    <property type="match status" value="1"/>
</dbReference>
<feature type="transmembrane region" description="Helical" evidence="6">
    <location>
        <begin position="247"/>
        <end position="265"/>
    </location>
</feature>
<evidence type="ECO:0000313" key="9">
    <source>
        <dbReference type="Proteomes" id="UP000186132"/>
    </source>
</evidence>
<protein>
    <submittedName>
        <fullName evidence="8">Major Facilitator Superfamily protein</fullName>
    </submittedName>
</protein>
<dbReference type="AlphaFoldDB" id="A0A1M5QA14"/>
<feature type="transmembrane region" description="Helical" evidence="6">
    <location>
        <begin position="286"/>
        <end position="311"/>
    </location>
</feature>
<evidence type="ECO:0000313" key="8">
    <source>
        <dbReference type="EMBL" id="SHH10770.1"/>
    </source>
</evidence>
<evidence type="ECO:0000256" key="3">
    <source>
        <dbReference type="ARBA" id="ARBA00022692"/>
    </source>
</evidence>
<proteinExistence type="predicted"/>